<dbReference type="PROSITE" id="PS51318">
    <property type="entry name" value="TAT"/>
    <property type="match status" value="1"/>
</dbReference>
<evidence type="ECO:0000313" key="2">
    <source>
        <dbReference type="EMBL" id="BAL55578.1"/>
    </source>
</evidence>
<evidence type="ECO:0000259" key="1">
    <source>
        <dbReference type="Pfam" id="PF04015"/>
    </source>
</evidence>
<dbReference type="AlphaFoldDB" id="H5SHE2"/>
<organism evidence="2">
    <name type="scientific">uncultured Acetothermia bacterium</name>
    <dbReference type="NCBI Taxonomy" id="236499"/>
    <lineage>
        <taxon>Bacteria</taxon>
        <taxon>Candidatus Bipolaricaulota</taxon>
        <taxon>environmental samples</taxon>
    </lineage>
</organism>
<name>H5SHE2_9BACT</name>
<dbReference type="EMBL" id="AP011720">
    <property type="protein sequence ID" value="BAL55578.1"/>
    <property type="molecule type" value="Genomic_DNA"/>
</dbReference>
<dbReference type="InterPro" id="IPR006311">
    <property type="entry name" value="TAT_signal"/>
</dbReference>
<protein>
    <submittedName>
        <fullName evidence="2">Hypothetical conserved protein</fullName>
    </submittedName>
</protein>
<reference evidence="2" key="2">
    <citation type="journal article" date="2012" name="PLoS ONE">
        <title>A Deeply Branching Thermophilic Bacterium with an Ancient Acetyl-CoA Pathway Dominates a Subsurface Ecosystem.</title>
        <authorList>
            <person name="Takami H."/>
            <person name="Noguchi H."/>
            <person name="Takaki Y."/>
            <person name="Uchiyama I."/>
            <person name="Toyoda A."/>
            <person name="Nishi S."/>
            <person name="Chee G.-J."/>
            <person name="Arai W."/>
            <person name="Nunoura T."/>
            <person name="Itoh T."/>
            <person name="Hattori M."/>
            <person name="Takai K."/>
        </authorList>
    </citation>
    <scope>NUCLEOTIDE SEQUENCE</scope>
</reference>
<sequence length="335" mass="37405">MVSRRRFLQALTSGLFIGALISKRTSLPKAQERISKVSLVKTQDRRYGVRTAVSLLKLNNPFKDKEIVLKPNFNSAHPFPGSTHNDTLRALIELLKEHGAKKITVADRSGMGDTYQVMEAKGIFDLAQELGFEAVPINELPPSEWEHFALEGSHWSRGLEMPKLFTHAQSIVQTCCLKTHRYGGHFTLSLKNSVGMVARYSVRDNYDYMMELHSSPYQREMIAEINVLYKPDLIVLDGLEAFVTGGPDRGQLEKPGVMLAATDRVALDAVGVAILRLYKTTPEVARGKIFEHPQIKRAVELGLGARGPQEIELIPAPDEESQAFAARVREVLDWG</sequence>
<gene>
    <name evidence="2" type="ORF">HGMM_F28H07C52</name>
</gene>
<reference evidence="2" key="1">
    <citation type="journal article" date="2005" name="Environ. Microbiol.">
        <title>Genetic and functional properties of uncultivated thermophilic crenarchaeotes from a subsurface gold mine as revealed by analysis of genome fragments.</title>
        <authorList>
            <person name="Nunoura T."/>
            <person name="Hirayama H."/>
            <person name="Takami H."/>
            <person name="Oida H."/>
            <person name="Nishi S."/>
            <person name="Shimamura S."/>
            <person name="Suzuki Y."/>
            <person name="Inagaki F."/>
            <person name="Takai K."/>
            <person name="Nealson K.H."/>
            <person name="Horikoshi K."/>
        </authorList>
    </citation>
    <scope>NUCLEOTIDE SEQUENCE</scope>
</reference>
<dbReference type="InterPro" id="IPR007160">
    <property type="entry name" value="DUF362"/>
</dbReference>
<feature type="domain" description="DUF362" evidence="1">
    <location>
        <begin position="67"/>
        <end position="272"/>
    </location>
</feature>
<proteinExistence type="predicted"/>
<dbReference type="Pfam" id="PF04015">
    <property type="entry name" value="DUF362"/>
    <property type="match status" value="1"/>
</dbReference>
<accession>H5SHE2</accession>